<protein>
    <submittedName>
        <fullName evidence="2">HTH-type transcriptional regulator ImmR</fullName>
    </submittedName>
</protein>
<dbReference type="Gene3D" id="1.10.260.40">
    <property type="entry name" value="lambda repressor-like DNA-binding domains"/>
    <property type="match status" value="1"/>
</dbReference>
<dbReference type="CDD" id="cd00093">
    <property type="entry name" value="HTH_XRE"/>
    <property type="match status" value="1"/>
</dbReference>
<dbReference type="SUPFAM" id="SSF47413">
    <property type="entry name" value="lambda repressor-like DNA-binding domains"/>
    <property type="match status" value="1"/>
</dbReference>
<dbReference type="PROSITE" id="PS50943">
    <property type="entry name" value="HTH_CROC1"/>
    <property type="match status" value="1"/>
</dbReference>
<evidence type="ECO:0000313" key="2">
    <source>
        <dbReference type="EMBL" id="SCM83730.1"/>
    </source>
</evidence>
<dbReference type="InterPro" id="IPR010982">
    <property type="entry name" value="Lambda_DNA-bd_dom_sf"/>
</dbReference>
<sequence length="61" mass="6880">MKLTKMKFARLQAGFTQVEAAEKLGIVQSYLSMIETNQANVSNELLIKMSKLYDCPPTDLK</sequence>
<dbReference type="RefSeq" id="WP_288186083.1">
    <property type="nucleotide sequence ID" value="NZ_LT608335.1"/>
</dbReference>
<evidence type="ECO:0000259" key="1">
    <source>
        <dbReference type="PROSITE" id="PS50943"/>
    </source>
</evidence>
<dbReference type="AlphaFoldDB" id="A0A212M1W7"/>
<gene>
    <name evidence="2" type="ORF">KL86SPO_70588</name>
</gene>
<name>A0A212M1W7_9FIRM</name>
<dbReference type="GO" id="GO:0003677">
    <property type="term" value="F:DNA binding"/>
    <property type="evidence" value="ECO:0007669"/>
    <property type="project" value="InterPro"/>
</dbReference>
<dbReference type="SMART" id="SM00530">
    <property type="entry name" value="HTH_XRE"/>
    <property type="match status" value="1"/>
</dbReference>
<dbReference type="EMBL" id="FMJE01000007">
    <property type="protein sequence ID" value="SCM83730.1"/>
    <property type="molecule type" value="Genomic_DNA"/>
</dbReference>
<feature type="domain" description="HTH cro/C1-type" evidence="1">
    <location>
        <begin position="6"/>
        <end position="60"/>
    </location>
</feature>
<proteinExistence type="predicted"/>
<dbReference type="InterPro" id="IPR001387">
    <property type="entry name" value="Cro/C1-type_HTH"/>
</dbReference>
<organism evidence="2">
    <name type="scientific">uncultured Sporomusa sp</name>
    <dbReference type="NCBI Taxonomy" id="307249"/>
    <lineage>
        <taxon>Bacteria</taxon>
        <taxon>Bacillati</taxon>
        <taxon>Bacillota</taxon>
        <taxon>Negativicutes</taxon>
        <taxon>Selenomonadales</taxon>
        <taxon>Sporomusaceae</taxon>
        <taxon>Sporomusa</taxon>
        <taxon>environmental samples</taxon>
    </lineage>
</organism>
<reference evidence="2" key="1">
    <citation type="submission" date="2016-08" db="EMBL/GenBank/DDBJ databases">
        <authorList>
            <person name="Seilhamer J.J."/>
        </authorList>
    </citation>
    <scope>NUCLEOTIDE SEQUENCE</scope>
    <source>
        <strain evidence="2">86</strain>
    </source>
</reference>
<dbReference type="Pfam" id="PF01381">
    <property type="entry name" value="HTH_3"/>
    <property type="match status" value="1"/>
</dbReference>
<accession>A0A212M1W7</accession>